<dbReference type="EMBL" id="QGNW01001363">
    <property type="protein sequence ID" value="RVW44063.1"/>
    <property type="molecule type" value="Genomic_DNA"/>
</dbReference>
<gene>
    <name evidence="1" type="ORF">CK203_074942</name>
</gene>
<sequence length="173" mass="19368">MLPRLSSLLANSILANELYVPEIVLPNDFRIFPHVTQPTHIELPNALGTEVWSCEGSLVQVPPIKIDISETEGLVAHVWAVDGFLDREEAAMPAKRQRPIVSSLIFSIVHSANCCKHSPVKSGLCRMLRRGWSVSTITGWLENRVGAFGQRFEGLRLLAPFLNIWFLRLPMPC</sequence>
<organism evidence="1 2">
    <name type="scientific">Vitis vinifera</name>
    <name type="common">Grape</name>
    <dbReference type="NCBI Taxonomy" id="29760"/>
    <lineage>
        <taxon>Eukaryota</taxon>
        <taxon>Viridiplantae</taxon>
        <taxon>Streptophyta</taxon>
        <taxon>Embryophyta</taxon>
        <taxon>Tracheophyta</taxon>
        <taxon>Spermatophyta</taxon>
        <taxon>Magnoliopsida</taxon>
        <taxon>eudicotyledons</taxon>
        <taxon>Gunneridae</taxon>
        <taxon>Pentapetalae</taxon>
        <taxon>rosids</taxon>
        <taxon>Vitales</taxon>
        <taxon>Vitaceae</taxon>
        <taxon>Viteae</taxon>
        <taxon>Vitis</taxon>
    </lineage>
</organism>
<name>A0A438E8M8_VITVI</name>
<evidence type="ECO:0000313" key="1">
    <source>
        <dbReference type="EMBL" id="RVW44063.1"/>
    </source>
</evidence>
<proteinExistence type="predicted"/>
<comment type="caution">
    <text evidence="1">The sequence shown here is derived from an EMBL/GenBank/DDBJ whole genome shotgun (WGS) entry which is preliminary data.</text>
</comment>
<reference evidence="1 2" key="1">
    <citation type="journal article" date="2018" name="PLoS Genet.">
        <title>Population sequencing reveals clonal diversity and ancestral inbreeding in the grapevine cultivar Chardonnay.</title>
        <authorList>
            <person name="Roach M.J."/>
            <person name="Johnson D.L."/>
            <person name="Bohlmann J."/>
            <person name="van Vuuren H.J."/>
            <person name="Jones S.J."/>
            <person name="Pretorius I.S."/>
            <person name="Schmidt S.A."/>
            <person name="Borneman A.R."/>
        </authorList>
    </citation>
    <scope>NUCLEOTIDE SEQUENCE [LARGE SCALE GENOMIC DNA]</scope>
    <source>
        <strain evidence="2">cv. Chardonnay</strain>
        <tissue evidence="1">Leaf</tissue>
    </source>
</reference>
<evidence type="ECO:0000313" key="2">
    <source>
        <dbReference type="Proteomes" id="UP000288805"/>
    </source>
</evidence>
<protein>
    <submittedName>
        <fullName evidence="1">Uncharacterized protein</fullName>
    </submittedName>
</protein>
<accession>A0A438E8M8</accession>
<dbReference type="Proteomes" id="UP000288805">
    <property type="component" value="Unassembled WGS sequence"/>
</dbReference>
<dbReference type="AlphaFoldDB" id="A0A438E8M8"/>